<dbReference type="Gramene" id="PSR96419">
    <property type="protein sequence ID" value="PSR96419"/>
    <property type="gene ID" value="CEY00_Acc26471"/>
</dbReference>
<dbReference type="PANTHER" id="PTHR13833:SF73">
    <property type="entry name" value="NHL DOMAIN-CONTAINING PROTEIN"/>
    <property type="match status" value="1"/>
</dbReference>
<accession>A0A2R6PTP8</accession>
<evidence type="ECO:0000256" key="3">
    <source>
        <dbReference type="SAM" id="SignalP"/>
    </source>
</evidence>
<organism evidence="4 5">
    <name type="scientific">Actinidia chinensis var. chinensis</name>
    <name type="common">Chinese soft-hair kiwi</name>
    <dbReference type="NCBI Taxonomy" id="1590841"/>
    <lineage>
        <taxon>Eukaryota</taxon>
        <taxon>Viridiplantae</taxon>
        <taxon>Streptophyta</taxon>
        <taxon>Embryophyta</taxon>
        <taxon>Tracheophyta</taxon>
        <taxon>Spermatophyta</taxon>
        <taxon>Magnoliopsida</taxon>
        <taxon>eudicotyledons</taxon>
        <taxon>Gunneridae</taxon>
        <taxon>Pentapetalae</taxon>
        <taxon>asterids</taxon>
        <taxon>Ericales</taxon>
        <taxon>Actinidiaceae</taxon>
        <taxon>Actinidia</taxon>
    </lineage>
</organism>
<name>A0A2R6PTP8_ACTCC</name>
<dbReference type="FunCoup" id="A0A2R6PTP8">
    <property type="interactions" value="3635"/>
</dbReference>
<dbReference type="Gene3D" id="2.120.10.30">
    <property type="entry name" value="TolB, C-terminal domain"/>
    <property type="match status" value="1"/>
</dbReference>
<dbReference type="Pfam" id="PF01436">
    <property type="entry name" value="NHL"/>
    <property type="match status" value="1"/>
</dbReference>
<comment type="caution">
    <text evidence="4">The sequence shown here is derived from an EMBL/GenBank/DDBJ whole genome shotgun (WGS) entry which is preliminary data.</text>
</comment>
<dbReference type="OMA" id="GATMDDK"/>
<dbReference type="InParanoid" id="A0A2R6PTP8"/>
<dbReference type="EMBL" id="NKQK01000023">
    <property type="protein sequence ID" value="PSR96419.1"/>
    <property type="molecule type" value="Genomic_DNA"/>
</dbReference>
<feature type="chain" id="PRO_5015337061" evidence="3">
    <location>
        <begin position="26"/>
        <end position="482"/>
    </location>
</feature>
<dbReference type="AlphaFoldDB" id="A0A2R6PTP8"/>
<feature type="compositionally biased region" description="Polar residues" evidence="2">
    <location>
        <begin position="353"/>
        <end position="370"/>
    </location>
</feature>
<keyword evidence="5" id="KW-1185">Reference proteome</keyword>
<reference evidence="5" key="2">
    <citation type="journal article" date="2018" name="BMC Genomics">
        <title>A manually annotated Actinidia chinensis var. chinensis (kiwifruit) genome highlights the challenges associated with draft genomes and gene prediction in plants.</title>
        <authorList>
            <person name="Pilkington S.M."/>
            <person name="Crowhurst R."/>
            <person name="Hilario E."/>
            <person name="Nardozza S."/>
            <person name="Fraser L."/>
            <person name="Peng Y."/>
            <person name="Gunaseelan K."/>
            <person name="Simpson R."/>
            <person name="Tahir J."/>
            <person name="Deroles S.C."/>
            <person name="Templeton K."/>
            <person name="Luo Z."/>
            <person name="Davy M."/>
            <person name="Cheng C."/>
            <person name="McNeilage M."/>
            <person name="Scaglione D."/>
            <person name="Liu Y."/>
            <person name="Zhang Q."/>
            <person name="Datson P."/>
            <person name="De Silva N."/>
            <person name="Gardiner S.E."/>
            <person name="Bassett H."/>
            <person name="Chagne D."/>
            <person name="McCallum J."/>
            <person name="Dzierzon H."/>
            <person name="Deng C."/>
            <person name="Wang Y.Y."/>
            <person name="Barron L."/>
            <person name="Manako K."/>
            <person name="Bowen J."/>
            <person name="Foster T.M."/>
            <person name="Erridge Z.A."/>
            <person name="Tiffin H."/>
            <person name="Waite C.N."/>
            <person name="Davies K.M."/>
            <person name="Grierson E.P."/>
            <person name="Laing W.A."/>
            <person name="Kirk R."/>
            <person name="Chen X."/>
            <person name="Wood M."/>
            <person name="Montefiori M."/>
            <person name="Brummell D.A."/>
            <person name="Schwinn K.E."/>
            <person name="Catanach A."/>
            <person name="Fullerton C."/>
            <person name="Li D."/>
            <person name="Meiyalaghan S."/>
            <person name="Nieuwenhuizen N."/>
            <person name="Read N."/>
            <person name="Prakash R."/>
            <person name="Hunter D."/>
            <person name="Zhang H."/>
            <person name="McKenzie M."/>
            <person name="Knabel M."/>
            <person name="Harris A."/>
            <person name="Allan A.C."/>
            <person name="Gleave A."/>
            <person name="Chen A."/>
            <person name="Janssen B.J."/>
            <person name="Plunkett B."/>
            <person name="Ampomah-Dwamena C."/>
            <person name="Voogd C."/>
            <person name="Leif D."/>
            <person name="Lafferty D."/>
            <person name="Souleyre E.J.F."/>
            <person name="Varkonyi-Gasic E."/>
            <person name="Gambi F."/>
            <person name="Hanley J."/>
            <person name="Yao J.L."/>
            <person name="Cheung J."/>
            <person name="David K.M."/>
            <person name="Warren B."/>
            <person name="Marsh K."/>
            <person name="Snowden K.C."/>
            <person name="Lin-Wang K."/>
            <person name="Brian L."/>
            <person name="Martinez-Sanchez M."/>
            <person name="Wang M."/>
            <person name="Ileperuma N."/>
            <person name="Macnee N."/>
            <person name="Campin R."/>
            <person name="McAtee P."/>
            <person name="Drummond R.S.M."/>
            <person name="Espley R.V."/>
            <person name="Ireland H.S."/>
            <person name="Wu R."/>
            <person name="Atkinson R.G."/>
            <person name="Karunairetnam S."/>
            <person name="Bulley S."/>
            <person name="Chunkath S."/>
            <person name="Hanley Z."/>
            <person name="Storey R."/>
            <person name="Thrimawithana A.H."/>
            <person name="Thomson S."/>
            <person name="David C."/>
            <person name="Testolin R."/>
            <person name="Huang H."/>
            <person name="Hellens R.P."/>
            <person name="Schaffer R.J."/>
        </authorList>
    </citation>
    <scope>NUCLEOTIDE SEQUENCE [LARGE SCALE GENOMIC DNA]</scope>
    <source>
        <strain evidence="5">cv. Red5</strain>
    </source>
</reference>
<feature type="compositionally biased region" description="Polar residues" evidence="2">
    <location>
        <begin position="386"/>
        <end position="396"/>
    </location>
</feature>
<dbReference type="PANTHER" id="PTHR13833">
    <property type="match status" value="1"/>
</dbReference>
<dbReference type="InterPro" id="IPR011042">
    <property type="entry name" value="6-blade_b-propeller_TolB-like"/>
</dbReference>
<proteinExistence type="predicted"/>
<feature type="signal peptide" evidence="3">
    <location>
        <begin position="1"/>
        <end position="25"/>
    </location>
</feature>
<evidence type="ECO:0000256" key="1">
    <source>
        <dbReference type="ARBA" id="ARBA00022737"/>
    </source>
</evidence>
<reference evidence="4 5" key="1">
    <citation type="submission" date="2017-07" db="EMBL/GenBank/DDBJ databases">
        <title>An improved, manually edited Actinidia chinensis var. chinensis (kiwifruit) genome highlights the challenges associated with draft genomes and gene prediction in plants.</title>
        <authorList>
            <person name="Pilkington S."/>
            <person name="Crowhurst R."/>
            <person name="Hilario E."/>
            <person name="Nardozza S."/>
            <person name="Fraser L."/>
            <person name="Peng Y."/>
            <person name="Gunaseelan K."/>
            <person name="Simpson R."/>
            <person name="Tahir J."/>
            <person name="Deroles S."/>
            <person name="Templeton K."/>
            <person name="Luo Z."/>
            <person name="Davy M."/>
            <person name="Cheng C."/>
            <person name="Mcneilage M."/>
            <person name="Scaglione D."/>
            <person name="Liu Y."/>
            <person name="Zhang Q."/>
            <person name="Datson P."/>
            <person name="De Silva N."/>
            <person name="Gardiner S."/>
            <person name="Bassett H."/>
            <person name="Chagne D."/>
            <person name="Mccallum J."/>
            <person name="Dzierzon H."/>
            <person name="Deng C."/>
            <person name="Wang Y.-Y."/>
            <person name="Barron N."/>
            <person name="Manako K."/>
            <person name="Bowen J."/>
            <person name="Foster T."/>
            <person name="Erridge Z."/>
            <person name="Tiffin H."/>
            <person name="Waite C."/>
            <person name="Davies K."/>
            <person name="Grierson E."/>
            <person name="Laing W."/>
            <person name="Kirk R."/>
            <person name="Chen X."/>
            <person name="Wood M."/>
            <person name="Montefiori M."/>
            <person name="Brummell D."/>
            <person name="Schwinn K."/>
            <person name="Catanach A."/>
            <person name="Fullerton C."/>
            <person name="Li D."/>
            <person name="Meiyalaghan S."/>
            <person name="Nieuwenhuizen N."/>
            <person name="Read N."/>
            <person name="Prakash R."/>
            <person name="Hunter D."/>
            <person name="Zhang H."/>
            <person name="Mckenzie M."/>
            <person name="Knabel M."/>
            <person name="Harris A."/>
            <person name="Allan A."/>
            <person name="Chen A."/>
            <person name="Janssen B."/>
            <person name="Plunkett B."/>
            <person name="Dwamena C."/>
            <person name="Voogd C."/>
            <person name="Leif D."/>
            <person name="Lafferty D."/>
            <person name="Souleyre E."/>
            <person name="Varkonyi-Gasic E."/>
            <person name="Gambi F."/>
            <person name="Hanley J."/>
            <person name="Yao J.-L."/>
            <person name="Cheung J."/>
            <person name="David K."/>
            <person name="Warren B."/>
            <person name="Marsh K."/>
            <person name="Snowden K."/>
            <person name="Lin-Wang K."/>
            <person name="Brian L."/>
            <person name="Martinez-Sanchez M."/>
            <person name="Wang M."/>
            <person name="Ileperuma N."/>
            <person name="Macnee N."/>
            <person name="Campin R."/>
            <person name="Mcatee P."/>
            <person name="Drummond R."/>
            <person name="Espley R."/>
            <person name="Ireland H."/>
            <person name="Wu R."/>
            <person name="Atkinson R."/>
            <person name="Karunairetnam S."/>
            <person name="Bulley S."/>
            <person name="Chunkath S."/>
            <person name="Hanley Z."/>
            <person name="Storey R."/>
            <person name="Thrimawithana A."/>
            <person name="Thomson S."/>
            <person name="David C."/>
            <person name="Testolin R."/>
        </authorList>
    </citation>
    <scope>NUCLEOTIDE SEQUENCE [LARGE SCALE GENOMIC DNA]</scope>
    <source>
        <strain evidence="5">cv. Red5</strain>
        <tissue evidence="4">Young leaf</tissue>
    </source>
</reference>
<gene>
    <name evidence="4" type="ORF">CEY00_Acc26471</name>
</gene>
<protein>
    <submittedName>
        <fullName evidence="4">NHL repeat-containing protein</fullName>
    </submittedName>
</protein>
<evidence type="ECO:0000313" key="4">
    <source>
        <dbReference type="EMBL" id="PSR96419.1"/>
    </source>
</evidence>
<feature type="compositionally biased region" description="Basic residues" evidence="2">
    <location>
        <begin position="422"/>
        <end position="436"/>
    </location>
</feature>
<dbReference type="Proteomes" id="UP000241394">
    <property type="component" value="Chromosome LG23"/>
</dbReference>
<dbReference type="SUPFAM" id="SSF63829">
    <property type="entry name" value="Calcium-dependent phosphotriesterase"/>
    <property type="match status" value="1"/>
</dbReference>
<evidence type="ECO:0000313" key="5">
    <source>
        <dbReference type="Proteomes" id="UP000241394"/>
    </source>
</evidence>
<dbReference type="STRING" id="1590841.A0A2R6PTP8"/>
<sequence>MGRSLICLTFSTLLLTCALQFQAHAAPAGPLIKHLSSILKWTRSASKTPHSDGNVLQFEDGYLVETVVEGNELGVVPYQIRVSEDGELFAVDSVNSNIVRITPPLSQYSRARLVAGSFQGYTGHVDGKPSDARFNHPKGVTMDDKGNVYVADTSNLAIRKIGEGGVTTIAGGKSNVAGYRDGPSEGAMFSADFDVIYVRPTCSLLVIDRGNAALRQISLTQEDCDYQYSSISAADIFMVIGAVFIGYASCMLQQGFGPSFLSKGVRQVETEPHAQISKEKPTPIVETTKDEQEAVWPSFGRLVIDLSKLALEGLAGVVFCFIPFRFSKGSKGGLTPLKDSLVMPEDEAEPPQVQKQRTPAPLSETQQAHTPNAGEKYSNMKPAKMRSTSFKDPSYSSKHRSSKRQEYAEFYGSGEAPPYGQHRSKSQKERTKHRQREKSGEVSFGAGGVEQKPVEMKPVNYDDAKFDHYNMRSKFGASFRFE</sequence>
<feature type="region of interest" description="Disordered" evidence="2">
    <location>
        <begin position="344"/>
        <end position="456"/>
    </location>
</feature>
<dbReference type="OrthoDB" id="342730at2759"/>
<evidence type="ECO:0000256" key="2">
    <source>
        <dbReference type="SAM" id="MobiDB-lite"/>
    </source>
</evidence>
<keyword evidence="3" id="KW-0732">Signal</keyword>
<keyword evidence="1" id="KW-0677">Repeat</keyword>
<dbReference type="InterPro" id="IPR001258">
    <property type="entry name" value="NHL_repeat"/>
</dbReference>